<dbReference type="PATRIC" id="fig|1423755.3.peg.538"/>
<dbReference type="Proteomes" id="UP000051054">
    <property type="component" value="Unassembled WGS sequence"/>
</dbReference>
<evidence type="ECO:0000313" key="1">
    <source>
        <dbReference type="EMBL" id="KRM19191.1"/>
    </source>
</evidence>
<dbReference type="RefSeq" id="WP_025022302.1">
    <property type="nucleotide sequence ID" value="NZ_AZGD01000087.1"/>
</dbReference>
<name>A0A0R1WMU7_9LACO</name>
<proteinExistence type="predicted"/>
<sequence length="69" mass="7976">MNLEKFDENKIINIKFYDGQEIKGKPYGYTSEQDNDEGAYLLVIPIEGKLKGKYVQCMEDEVVNVEVIE</sequence>
<comment type="caution">
    <text evidence="1">The sequence shown here is derived from an EMBL/GenBank/DDBJ whole genome shotgun (WGS) entry which is preliminary data.</text>
</comment>
<organism evidence="1 2">
    <name type="scientific">Ligilactobacillus hayakitensis DSM 18933 = JCM 14209</name>
    <dbReference type="NCBI Taxonomy" id="1423755"/>
    <lineage>
        <taxon>Bacteria</taxon>
        <taxon>Bacillati</taxon>
        <taxon>Bacillota</taxon>
        <taxon>Bacilli</taxon>
        <taxon>Lactobacillales</taxon>
        <taxon>Lactobacillaceae</taxon>
        <taxon>Ligilactobacillus</taxon>
    </lineage>
</organism>
<accession>A0A0R1WMU7</accession>
<dbReference type="STRING" id="1423755.FC40_GL000485"/>
<reference evidence="1 2" key="1">
    <citation type="journal article" date="2015" name="Genome Announc.">
        <title>Expanding the biotechnology potential of lactobacilli through comparative genomics of 213 strains and associated genera.</title>
        <authorList>
            <person name="Sun Z."/>
            <person name="Harris H.M."/>
            <person name="McCann A."/>
            <person name="Guo C."/>
            <person name="Argimon S."/>
            <person name="Zhang W."/>
            <person name="Yang X."/>
            <person name="Jeffery I.B."/>
            <person name="Cooney J.C."/>
            <person name="Kagawa T.F."/>
            <person name="Liu W."/>
            <person name="Song Y."/>
            <person name="Salvetti E."/>
            <person name="Wrobel A."/>
            <person name="Rasinkangas P."/>
            <person name="Parkhill J."/>
            <person name="Rea M.C."/>
            <person name="O'Sullivan O."/>
            <person name="Ritari J."/>
            <person name="Douillard F.P."/>
            <person name="Paul Ross R."/>
            <person name="Yang R."/>
            <person name="Briner A.E."/>
            <person name="Felis G.E."/>
            <person name="de Vos W.M."/>
            <person name="Barrangou R."/>
            <person name="Klaenhammer T.R."/>
            <person name="Caufield P.W."/>
            <person name="Cui Y."/>
            <person name="Zhang H."/>
            <person name="O'Toole P.W."/>
        </authorList>
    </citation>
    <scope>NUCLEOTIDE SEQUENCE [LARGE SCALE GENOMIC DNA]</scope>
    <source>
        <strain evidence="1 2">DSM 18933</strain>
    </source>
</reference>
<gene>
    <name evidence="1" type="ORF">FC40_GL000485</name>
</gene>
<evidence type="ECO:0000313" key="2">
    <source>
        <dbReference type="Proteomes" id="UP000051054"/>
    </source>
</evidence>
<keyword evidence="2" id="KW-1185">Reference proteome</keyword>
<protein>
    <submittedName>
        <fullName evidence="1">Uncharacterized protein</fullName>
    </submittedName>
</protein>
<dbReference type="EMBL" id="AZGD01000087">
    <property type="protein sequence ID" value="KRM19191.1"/>
    <property type="molecule type" value="Genomic_DNA"/>
</dbReference>
<dbReference type="AlphaFoldDB" id="A0A0R1WMU7"/>